<accession>A0A182MX26</accession>
<proteinExistence type="predicted"/>
<dbReference type="EnsemblMetazoa" id="ACUA028379-RA">
    <property type="protein sequence ID" value="ACUA028379-PA"/>
    <property type="gene ID" value="ACUA028379"/>
</dbReference>
<protein>
    <submittedName>
        <fullName evidence="2">Uncharacterized protein</fullName>
    </submittedName>
</protein>
<dbReference type="AlphaFoldDB" id="A0A182MX26"/>
<reference evidence="2" key="2">
    <citation type="submission" date="2020-05" db="UniProtKB">
        <authorList>
            <consortium name="EnsemblMetazoa"/>
        </authorList>
    </citation>
    <scope>IDENTIFICATION</scope>
    <source>
        <strain evidence="2">A-37</strain>
    </source>
</reference>
<evidence type="ECO:0000256" key="1">
    <source>
        <dbReference type="SAM" id="MobiDB-lite"/>
    </source>
</evidence>
<dbReference type="EMBL" id="AXCM01000490">
    <property type="status" value="NOT_ANNOTATED_CDS"/>
    <property type="molecule type" value="Genomic_DNA"/>
</dbReference>
<name>A0A182MX26_9DIPT</name>
<reference evidence="3" key="1">
    <citation type="submission" date="2013-09" db="EMBL/GenBank/DDBJ databases">
        <title>The Genome Sequence of Anopheles culicifacies species A.</title>
        <authorList>
            <consortium name="The Broad Institute Genomics Platform"/>
            <person name="Neafsey D.E."/>
            <person name="Besansky N."/>
            <person name="Howell P."/>
            <person name="Walton C."/>
            <person name="Young S.K."/>
            <person name="Zeng Q."/>
            <person name="Gargeya S."/>
            <person name="Fitzgerald M."/>
            <person name="Haas B."/>
            <person name="Abouelleil A."/>
            <person name="Allen A.W."/>
            <person name="Alvarado L."/>
            <person name="Arachchi H.M."/>
            <person name="Berlin A.M."/>
            <person name="Chapman S.B."/>
            <person name="Gainer-Dewar J."/>
            <person name="Goldberg J."/>
            <person name="Griggs A."/>
            <person name="Gujja S."/>
            <person name="Hansen M."/>
            <person name="Howarth C."/>
            <person name="Imamovic A."/>
            <person name="Ireland A."/>
            <person name="Larimer J."/>
            <person name="McCowan C."/>
            <person name="Murphy C."/>
            <person name="Pearson M."/>
            <person name="Poon T.W."/>
            <person name="Priest M."/>
            <person name="Roberts A."/>
            <person name="Saif S."/>
            <person name="Shea T."/>
            <person name="Sisk P."/>
            <person name="Sykes S."/>
            <person name="Wortman J."/>
            <person name="Nusbaum C."/>
            <person name="Birren B."/>
        </authorList>
    </citation>
    <scope>NUCLEOTIDE SEQUENCE [LARGE SCALE GENOMIC DNA]</scope>
    <source>
        <strain evidence="3">A-37</strain>
    </source>
</reference>
<organism evidence="2 3">
    <name type="scientific">Anopheles culicifacies</name>
    <dbReference type="NCBI Taxonomy" id="139723"/>
    <lineage>
        <taxon>Eukaryota</taxon>
        <taxon>Metazoa</taxon>
        <taxon>Ecdysozoa</taxon>
        <taxon>Arthropoda</taxon>
        <taxon>Hexapoda</taxon>
        <taxon>Insecta</taxon>
        <taxon>Pterygota</taxon>
        <taxon>Neoptera</taxon>
        <taxon>Endopterygota</taxon>
        <taxon>Diptera</taxon>
        <taxon>Nematocera</taxon>
        <taxon>Culicoidea</taxon>
        <taxon>Culicidae</taxon>
        <taxon>Anophelinae</taxon>
        <taxon>Anopheles</taxon>
        <taxon>culicifacies species complex</taxon>
    </lineage>
</organism>
<sequence length="176" mass="19386">MMDVLWLHLRVKRSCLMILLLFSTLLYSLISDLIRSSKFASGAVPNAWGSNLGTTSEPLLKPPEQGLRHNGHDGLVKLAIQLCVVLEPFVTDRTLVRTDRASQTVTTSSVARAETCFLSMDALRTLGSWVSLSKTNGAGRTHTNVYDYILSTPHCRSDGNRPMLPDATLENSSRGR</sequence>
<evidence type="ECO:0000313" key="2">
    <source>
        <dbReference type="EnsemblMetazoa" id="ACUA028379-PA"/>
    </source>
</evidence>
<evidence type="ECO:0000313" key="3">
    <source>
        <dbReference type="Proteomes" id="UP000075883"/>
    </source>
</evidence>
<dbReference type="Proteomes" id="UP000075883">
    <property type="component" value="Unassembled WGS sequence"/>
</dbReference>
<dbReference type="VEuPathDB" id="VectorBase:ACUA028379"/>
<keyword evidence="3" id="KW-1185">Reference proteome</keyword>
<feature type="region of interest" description="Disordered" evidence="1">
    <location>
        <begin position="157"/>
        <end position="176"/>
    </location>
</feature>